<dbReference type="PROSITE" id="PS51257">
    <property type="entry name" value="PROKAR_LIPOPROTEIN"/>
    <property type="match status" value="1"/>
</dbReference>
<dbReference type="Pfam" id="PF12146">
    <property type="entry name" value="Hydrolase_4"/>
    <property type="match status" value="1"/>
</dbReference>
<dbReference type="Proteomes" id="UP000658382">
    <property type="component" value="Unassembled WGS sequence"/>
</dbReference>
<keyword evidence="1" id="KW-0732">Signal</keyword>
<dbReference type="EMBL" id="BMNQ01000007">
    <property type="protein sequence ID" value="GGJ89018.1"/>
    <property type="molecule type" value="Genomic_DNA"/>
</dbReference>
<dbReference type="InterPro" id="IPR022742">
    <property type="entry name" value="Hydrolase_4"/>
</dbReference>
<evidence type="ECO:0000313" key="3">
    <source>
        <dbReference type="EMBL" id="GGJ89018.1"/>
    </source>
</evidence>
<dbReference type="InterPro" id="IPR053145">
    <property type="entry name" value="AB_hydrolase_Est10"/>
</dbReference>
<dbReference type="InterPro" id="IPR029058">
    <property type="entry name" value="AB_hydrolase_fold"/>
</dbReference>
<feature type="chain" id="PRO_5039453779" description="Serine aminopeptidase S33 domain-containing protein" evidence="1">
    <location>
        <begin position="19"/>
        <end position="430"/>
    </location>
</feature>
<dbReference type="SUPFAM" id="SSF53474">
    <property type="entry name" value="alpha/beta-Hydrolases"/>
    <property type="match status" value="1"/>
</dbReference>
<dbReference type="RefSeq" id="WP_188631939.1">
    <property type="nucleotide sequence ID" value="NZ_BMNQ01000007.1"/>
</dbReference>
<keyword evidence="4" id="KW-1185">Reference proteome</keyword>
<dbReference type="AlphaFoldDB" id="A0A917PRL6"/>
<dbReference type="Gene3D" id="3.40.50.1820">
    <property type="entry name" value="alpha/beta hydrolase"/>
    <property type="match status" value="1"/>
</dbReference>
<feature type="signal peptide" evidence="1">
    <location>
        <begin position="1"/>
        <end position="18"/>
    </location>
</feature>
<gene>
    <name evidence="3" type="ORF">GCM10007063_09550</name>
</gene>
<reference evidence="3" key="2">
    <citation type="submission" date="2020-09" db="EMBL/GenBank/DDBJ databases">
        <authorList>
            <person name="Sun Q."/>
            <person name="Ohkuma M."/>
        </authorList>
    </citation>
    <scope>NUCLEOTIDE SEQUENCE</scope>
    <source>
        <strain evidence="3">JCM 12580</strain>
    </source>
</reference>
<evidence type="ECO:0000313" key="4">
    <source>
        <dbReference type="Proteomes" id="UP000658382"/>
    </source>
</evidence>
<reference evidence="3" key="1">
    <citation type="journal article" date="2014" name="Int. J. Syst. Evol. Microbiol.">
        <title>Complete genome sequence of Corynebacterium casei LMG S-19264T (=DSM 44701T), isolated from a smear-ripened cheese.</title>
        <authorList>
            <consortium name="US DOE Joint Genome Institute (JGI-PGF)"/>
            <person name="Walter F."/>
            <person name="Albersmeier A."/>
            <person name="Kalinowski J."/>
            <person name="Ruckert C."/>
        </authorList>
    </citation>
    <scope>NUCLEOTIDE SEQUENCE</scope>
    <source>
        <strain evidence="3">JCM 12580</strain>
    </source>
</reference>
<protein>
    <recommendedName>
        <fullName evidence="2">Serine aminopeptidase S33 domain-containing protein</fullName>
    </recommendedName>
</protein>
<organism evidence="3 4">
    <name type="scientific">Lentibacillus kapialis</name>
    <dbReference type="NCBI Taxonomy" id="340214"/>
    <lineage>
        <taxon>Bacteria</taxon>
        <taxon>Bacillati</taxon>
        <taxon>Bacillota</taxon>
        <taxon>Bacilli</taxon>
        <taxon>Bacillales</taxon>
        <taxon>Bacillaceae</taxon>
        <taxon>Lentibacillus</taxon>
    </lineage>
</organism>
<sequence length="430" mass="47265">MRRSLFMLCLVIFMLAVAAGCSDDGYKGDDAIVNGKWTGAIDAPNQQLDIMVNLNNDNEWSGTISIPVQGIKDYPLTSVTVDGSEITFFMEIQGQQMSFDGEYKNDMIEGNFSQQGQTFPFKLTKGDPVNEKDENFLSVKTGEATLYGELEEPEGEGPFPVMLIIPGSGPTDRNGNSNAIEGKNNSLKMLAKRLAEQGIASVRYDKRGVGKNLEAAIPENELKFDQFVTDAVQWTELLEQKETFSGIGIIGHSQGSLVGMLTAQEGYADLFISLAGAGRSIDQVLYEQLQSQLSEESLLKAESILKKLKQGENEQDVSRELQSVFRPSLQEFIGSWIQYDPADEIAALEVPALIVGGGRDLQVPESEAELLHKAQPNADLLILDKMNHILKEAPEDEVDNLKTYSNPDLPLADGLTDGIVDFLQENDFLK</sequence>
<dbReference type="PANTHER" id="PTHR43265">
    <property type="entry name" value="ESTERASE ESTD"/>
    <property type="match status" value="1"/>
</dbReference>
<name>A0A917PRL6_9BACI</name>
<comment type="caution">
    <text evidence="3">The sequence shown here is derived from an EMBL/GenBank/DDBJ whole genome shotgun (WGS) entry which is preliminary data.</text>
</comment>
<evidence type="ECO:0000259" key="2">
    <source>
        <dbReference type="Pfam" id="PF12146"/>
    </source>
</evidence>
<evidence type="ECO:0000256" key="1">
    <source>
        <dbReference type="SAM" id="SignalP"/>
    </source>
</evidence>
<dbReference type="PANTHER" id="PTHR43265:SF1">
    <property type="entry name" value="ESTERASE ESTD"/>
    <property type="match status" value="1"/>
</dbReference>
<proteinExistence type="predicted"/>
<accession>A0A917PRL6</accession>
<dbReference type="GO" id="GO:0052689">
    <property type="term" value="F:carboxylic ester hydrolase activity"/>
    <property type="evidence" value="ECO:0007669"/>
    <property type="project" value="TreeGrafter"/>
</dbReference>
<feature type="domain" description="Serine aminopeptidase S33" evidence="2">
    <location>
        <begin position="188"/>
        <end position="277"/>
    </location>
</feature>